<reference evidence="1 2" key="2">
    <citation type="submission" date="2018-12" db="EMBL/GenBank/DDBJ databases">
        <title>Whole-genome sequences of fifteen clinical Streptococcus suis strains isolated from pigs between 2006 and 2018.</title>
        <authorList>
            <person name="Stevens M.J.A."/>
            <person name="Cernela N."/>
            <person name="Spoerry Serrano N."/>
            <person name="Schmitt S."/>
            <person name="Schrenzel J."/>
            <person name="Stephan R."/>
        </authorList>
    </citation>
    <scope>NUCLEOTIDE SEQUENCE [LARGE SCALE GENOMIC DNA]</scope>
    <source>
        <strain evidence="1 2">SS1014</strain>
    </source>
</reference>
<accession>A0A3R8R762</accession>
<dbReference type="EMBL" id="RSDG01000102">
    <property type="protein sequence ID" value="RRR43065.1"/>
    <property type="molecule type" value="Genomic_DNA"/>
</dbReference>
<dbReference type="Proteomes" id="UP000273973">
    <property type="component" value="Unassembled WGS sequence"/>
</dbReference>
<proteinExistence type="predicted"/>
<evidence type="ECO:0000313" key="2">
    <source>
        <dbReference type="Proteomes" id="UP000273973"/>
    </source>
</evidence>
<evidence type="ECO:0008006" key="3">
    <source>
        <dbReference type="Google" id="ProtNLM"/>
    </source>
</evidence>
<organism evidence="1 2">
    <name type="scientific">Streptococcus suis</name>
    <dbReference type="NCBI Taxonomy" id="1307"/>
    <lineage>
        <taxon>Bacteria</taxon>
        <taxon>Bacillati</taxon>
        <taxon>Bacillota</taxon>
        <taxon>Bacilli</taxon>
        <taxon>Lactobacillales</taxon>
        <taxon>Streptococcaceae</taxon>
        <taxon>Streptococcus</taxon>
    </lineage>
</organism>
<protein>
    <recommendedName>
        <fullName evidence="3">DUF4352 domain-containing protein</fullName>
    </recommendedName>
</protein>
<dbReference type="AlphaFoldDB" id="A0A3R8R762"/>
<gene>
    <name evidence="1" type="ORF">EJA00_10385</name>
</gene>
<sequence length="209" mass="23891">MKFFINFLKVWQNIALILLAIVCIVLFNNLNVAEQKYKKVNEDLKSKTESLNTAISYVTQTEVGDGYLASFSNFLFLENMNMLNIGDASIYENEEGSAEISILYAKKIDEPLYPTFVDREKYDLFVVGINVVNTGNRDISINPREFFAKGNDGNYLSYISMNETENVDYDGNVIIKKNSDRLITIDFSTQEKGKVDEVVVRYGATTWKY</sequence>
<reference evidence="1 2" key="1">
    <citation type="submission" date="2018-11" db="EMBL/GenBank/DDBJ databases">
        <authorList>
            <person name="Stevens M.J."/>
            <person name="Cernela N."/>
            <person name="Spoerry Serrano N."/>
            <person name="Schmitt S."/>
            <person name="Schrenzel J."/>
            <person name="Stephan R."/>
        </authorList>
    </citation>
    <scope>NUCLEOTIDE SEQUENCE [LARGE SCALE GENOMIC DNA]</scope>
    <source>
        <strain evidence="1 2">SS1014</strain>
    </source>
</reference>
<comment type="caution">
    <text evidence="1">The sequence shown here is derived from an EMBL/GenBank/DDBJ whole genome shotgun (WGS) entry which is preliminary data.</text>
</comment>
<name>A0A3R8R762_STRSU</name>
<dbReference type="RefSeq" id="WP_125184247.1">
    <property type="nucleotide sequence ID" value="NZ_JAVIHO010000003.1"/>
</dbReference>
<evidence type="ECO:0000313" key="1">
    <source>
        <dbReference type="EMBL" id="RRR43065.1"/>
    </source>
</evidence>